<accession>A0A6J7AXI4</accession>
<feature type="domain" description="DUF7700" evidence="1">
    <location>
        <begin position="90"/>
        <end position="228"/>
    </location>
</feature>
<dbReference type="AlphaFoldDB" id="A0A6J7AXI4"/>
<proteinExistence type="predicted"/>
<gene>
    <name evidence="2" type="ORF">UFOPK3139_02872</name>
</gene>
<dbReference type="InterPro" id="IPR056117">
    <property type="entry name" value="DUF7700"/>
</dbReference>
<reference evidence="2" key="1">
    <citation type="submission" date="2020-05" db="EMBL/GenBank/DDBJ databases">
        <authorList>
            <person name="Chiriac C."/>
            <person name="Salcher M."/>
            <person name="Ghai R."/>
            <person name="Kavagutti S V."/>
        </authorList>
    </citation>
    <scope>NUCLEOTIDE SEQUENCE</scope>
</reference>
<dbReference type="EMBL" id="CAFABA010000175">
    <property type="protein sequence ID" value="CAB4836429.1"/>
    <property type="molecule type" value="Genomic_DNA"/>
</dbReference>
<organism evidence="2">
    <name type="scientific">freshwater metagenome</name>
    <dbReference type="NCBI Taxonomy" id="449393"/>
    <lineage>
        <taxon>unclassified sequences</taxon>
        <taxon>metagenomes</taxon>
        <taxon>ecological metagenomes</taxon>
    </lineage>
</organism>
<protein>
    <submittedName>
        <fullName evidence="2">Unannotated protein</fullName>
    </submittedName>
</protein>
<sequence>MHVAVVRAEPAIAPVLEDELTQAERVLGELERLDVLWHVWFLLGTRAPAPGREIVDARPRAVRVRGDTRPMAITYRTLPVPAFAEHTVMVVAGAVTIGIEYRHLDEEVIMRFYGPDARAKFDNVAPVGMGAVVEEDGLALHVFGTEDQQEHLRFDCFDDAPHYHYLDPHTPTNVVVDYDPIAGGPVVEWALEAIELRMVAMLRHAGATELAGKVRLADVGAAMPRVRAEVERMLAAGRPLLKSQ</sequence>
<evidence type="ECO:0000259" key="1">
    <source>
        <dbReference type="Pfam" id="PF24777"/>
    </source>
</evidence>
<evidence type="ECO:0000313" key="2">
    <source>
        <dbReference type="EMBL" id="CAB4836429.1"/>
    </source>
</evidence>
<name>A0A6J7AXI4_9ZZZZ</name>
<dbReference type="Pfam" id="PF24777">
    <property type="entry name" value="DUF7700"/>
    <property type="match status" value="1"/>
</dbReference>